<dbReference type="OrthoDB" id="250329at2759"/>
<evidence type="ECO:0000313" key="3">
    <source>
        <dbReference type="EMBL" id="EMD41908.1"/>
    </source>
</evidence>
<dbReference type="Proteomes" id="UP000016930">
    <property type="component" value="Unassembled WGS sequence"/>
</dbReference>
<protein>
    <submittedName>
        <fullName evidence="3">HD1 protein</fullName>
    </submittedName>
</protein>
<evidence type="ECO:0000259" key="2">
    <source>
        <dbReference type="Pfam" id="PF12731"/>
    </source>
</evidence>
<evidence type="ECO:0000313" key="4">
    <source>
        <dbReference type="Proteomes" id="UP000016930"/>
    </source>
</evidence>
<accession>M2QXR1</accession>
<dbReference type="InterPro" id="IPR024333">
    <property type="entry name" value="Mating-type_A-alpha/beta_1_N"/>
</dbReference>
<feature type="compositionally biased region" description="Pro residues" evidence="1">
    <location>
        <begin position="129"/>
        <end position="139"/>
    </location>
</feature>
<dbReference type="EMBL" id="KB445791">
    <property type="protein sequence ID" value="EMD41908.1"/>
    <property type="molecule type" value="Genomic_DNA"/>
</dbReference>
<organism evidence="3 4">
    <name type="scientific">Ceriporiopsis subvermispora (strain B)</name>
    <name type="common">White-rot fungus</name>
    <name type="synonym">Gelatoporia subvermispora</name>
    <dbReference type="NCBI Taxonomy" id="914234"/>
    <lineage>
        <taxon>Eukaryota</taxon>
        <taxon>Fungi</taxon>
        <taxon>Dikarya</taxon>
        <taxon>Basidiomycota</taxon>
        <taxon>Agaricomycotina</taxon>
        <taxon>Agaricomycetes</taxon>
        <taxon>Polyporales</taxon>
        <taxon>Gelatoporiaceae</taxon>
        <taxon>Gelatoporia</taxon>
    </lineage>
</organism>
<name>M2QXR1_CERS8</name>
<feature type="compositionally biased region" description="Low complexity" evidence="1">
    <location>
        <begin position="119"/>
        <end position="128"/>
    </location>
</feature>
<dbReference type="STRING" id="914234.M2QXR1"/>
<feature type="region of interest" description="Disordered" evidence="1">
    <location>
        <begin position="94"/>
        <end position="210"/>
    </location>
</feature>
<reference evidence="3 4" key="1">
    <citation type="journal article" date="2012" name="Proc. Natl. Acad. Sci. U.S.A.">
        <title>Comparative genomics of Ceriporiopsis subvermispora and Phanerochaete chrysosporium provide insight into selective ligninolysis.</title>
        <authorList>
            <person name="Fernandez-Fueyo E."/>
            <person name="Ruiz-Duenas F.J."/>
            <person name="Ferreira P."/>
            <person name="Floudas D."/>
            <person name="Hibbett D.S."/>
            <person name="Canessa P."/>
            <person name="Larrondo L.F."/>
            <person name="James T.Y."/>
            <person name="Seelenfreund D."/>
            <person name="Lobos S."/>
            <person name="Polanco R."/>
            <person name="Tello M."/>
            <person name="Honda Y."/>
            <person name="Watanabe T."/>
            <person name="Watanabe T."/>
            <person name="Ryu J.S."/>
            <person name="Kubicek C.P."/>
            <person name="Schmoll M."/>
            <person name="Gaskell J."/>
            <person name="Hammel K.E."/>
            <person name="St John F.J."/>
            <person name="Vanden Wymelenberg A."/>
            <person name="Sabat G."/>
            <person name="Splinter BonDurant S."/>
            <person name="Syed K."/>
            <person name="Yadav J.S."/>
            <person name="Doddapaneni H."/>
            <person name="Subramanian V."/>
            <person name="Lavin J.L."/>
            <person name="Oguiza J.A."/>
            <person name="Perez G."/>
            <person name="Pisabarro A.G."/>
            <person name="Ramirez L."/>
            <person name="Santoyo F."/>
            <person name="Master E."/>
            <person name="Coutinho P.M."/>
            <person name="Henrissat B."/>
            <person name="Lombard V."/>
            <person name="Magnuson J.K."/>
            <person name="Kuees U."/>
            <person name="Hori C."/>
            <person name="Igarashi K."/>
            <person name="Samejima M."/>
            <person name="Held B.W."/>
            <person name="Barry K.W."/>
            <person name="LaButti K.M."/>
            <person name="Lapidus A."/>
            <person name="Lindquist E.A."/>
            <person name="Lucas S.M."/>
            <person name="Riley R."/>
            <person name="Salamov A.A."/>
            <person name="Hoffmeister D."/>
            <person name="Schwenk D."/>
            <person name="Hadar Y."/>
            <person name="Yarden O."/>
            <person name="de Vries R.P."/>
            <person name="Wiebenga A."/>
            <person name="Stenlid J."/>
            <person name="Eastwood D."/>
            <person name="Grigoriev I.V."/>
            <person name="Berka R.M."/>
            <person name="Blanchette R.A."/>
            <person name="Kersten P."/>
            <person name="Martinez A.T."/>
            <person name="Vicuna R."/>
            <person name="Cullen D."/>
        </authorList>
    </citation>
    <scope>NUCLEOTIDE SEQUENCE [LARGE SCALE GENOMIC DNA]</scope>
    <source>
        <strain evidence="3 4">B</strain>
    </source>
</reference>
<dbReference type="AlphaFoldDB" id="M2QXR1"/>
<feature type="compositionally biased region" description="Polar residues" evidence="1">
    <location>
        <begin position="142"/>
        <end position="160"/>
    </location>
</feature>
<dbReference type="Pfam" id="PF12731">
    <property type="entry name" value="Mating_N"/>
    <property type="match status" value="1"/>
</dbReference>
<dbReference type="HOGENOM" id="CLU_1309965_0_0_1"/>
<gene>
    <name evidence="3" type="ORF">CERSUDRAFT_110463</name>
</gene>
<feature type="compositionally biased region" description="Basic residues" evidence="1">
    <location>
        <begin position="200"/>
        <end position="210"/>
    </location>
</feature>
<keyword evidence="4" id="KW-1185">Reference proteome</keyword>
<feature type="compositionally biased region" description="Low complexity" evidence="1">
    <location>
        <begin position="161"/>
        <end position="185"/>
    </location>
</feature>
<evidence type="ECO:0000256" key="1">
    <source>
        <dbReference type="SAM" id="MobiDB-lite"/>
    </source>
</evidence>
<sequence>MSTIRDRLQAAEEELLLAVNAGNNSGALQRFDERWSALQAEVLAASQAGTIDADTIQLAQAVSGRVAIIAQAFIDLDETAERLGQQLARKVDRIVNQATQGPPGLPSRLRGAAPGMNLGPQAGSSQAPAQPPYPAPYHIPPTLQSSIQATYGTSGMSTAPGSLAQSSSTAGGTAATSASGSANAARQDEGASNATEGSRKSKSKKGKGNA</sequence>
<feature type="domain" description="Mating-type protein A-alpha/beta 1 N-terminal" evidence="2">
    <location>
        <begin position="3"/>
        <end position="87"/>
    </location>
</feature>
<proteinExistence type="predicted"/>